<name>A0AA37SXM9_9ALTE</name>
<dbReference type="SMART" id="SM00862">
    <property type="entry name" value="Trans_reg_C"/>
    <property type="match status" value="1"/>
</dbReference>
<dbReference type="RefSeq" id="WP_284216331.1">
    <property type="nucleotide sequence ID" value="NZ_BSOT01000005.1"/>
</dbReference>
<protein>
    <submittedName>
        <fullName evidence="10">DNA-binding response regulator</fullName>
    </submittedName>
</protein>
<evidence type="ECO:0000256" key="6">
    <source>
        <dbReference type="PROSITE-ProRule" id="PRU00169"/>
    </source>
</evidence>
<dbReference type="GO" id="GO:0000976">
    <property type="term" value="F:transcription cis-regulatory region binding"/>
    <property type="evidence" value="ECO:0007669"/>
    <property type="project" value="TreeGrafter"/>
</dbReference>
<evidence type="ECO:0000256" key="1">
    <source>
        <dbReference type="ARBA" id="ARBA00022553"/>
    </source>
</evidence>
<accession>A0AA37SXM9</accession>
<sequence length="223" mass="25597">MKLLLIEDAKDVAELIFDYLEQRHFALDYAVSGSQGFLLASENFYDCIILDLMLPRIDGLTVCKQLRENGLNTPIIMLTARDTNEDMLRGFRYGADDYIVKPFDLELLEARINAVVRRTSQDGFKKLLACGPLTVDLTTRKVTREGIDISLNPSCFSILALLIRKYPAPASREEIASTLWKDELPDDDLLRKHIYQLRKILDKPFDQHIIKTLPKVGYLIEYE</sequence>
<dbReference type="GO" id="GO:0000156">
    <property type="term" value="F:phosphorelay response regulator activity"/>
    <property type="evidence" value="ECO:0007669"/>
    <property type="project" value="TreeGrafter"/>
</dbReference>
<evidence type="ECO:0000313" key="11">
    <source>
        <dbReference type="Proteomes" id="UP001156601"/>
    </source>
</evidence>
<dbReference type="AlphaFoldDB" id="A0AA37SXM9"/>
<evidence type="ECO:0000256" key="2">
    <source>
        <dbReference type="ARBA" id="ARBA00023012"/>
    </source>
</evidence>
<dbReference type="GO" id="GO:0006355">
    <property type="term" value="P:regulation of DNA-templated transcription"/>
    <property type="evidence" value="ECO:0007669"/>
    <property type="project" value="InterPro"/>
</dbReference>
<evidence type="ECO:0000259" key="8">
    <source>
        <dbReference type="PROSITE" id="PS50110"/>
    </source>
</evidence>
<dbReference type="SUPFAM" id="SSF52172">
    <property type="entry name" value="CheY-like"/>
    <property type="match status" value="1"/>
</dbReference>
<dbReference type="InterPro" id="IPR011006">
    <property type="entry name" value="CheY-like_superfamily"/>
</dbReference>
<dbReference type="CDD" id="cd17574">
    <property type="entry name" value="REC_OmpR"/>
    <property type="match status" value="1"/>
</dbReference>
<evidence type="ECO:0000259" key="9">
    <source>
        <dbReference type="PROSITE" id="PS51755"/>
    </source>
</evidence>
<dbReference type="InterPro" id="IPR039420">
    <property type="entry name" value="WalR-like"/>
</dbReference>
<feature type="modified residue" description="4-aspartylphosphate" evidence="6">
    <location>
        <position position="51"/>
    </location>
</feature>
<dbReference type="CDD" id="cd00383">
    <property type="entry name" value="trans_reg_C"/>
    <property type="match status" value="1"/>
</dbReference>
<dbReference type="Gene3D" id="3.40.50.2300">
    <property type="match status" value="1"/>
</dbReference>
<dbReference type="InterPro" id="IPR036388">
    <property type="entry name" value="WH-like_DNA-bd_sf"/>
</dbReference>
<gene>
    <name evidence="10" type="ORF">GCM10007852_09370</name>
</gene>
<dbReference type="PANTHER" id="PTHR48111:SF22">
    <property type="entry name" value="REGULATOR OF RPOS"/>
    <property type="match status" value="1"/>
</dbReference>
<keyword evidence="5" id="KW-0804">Transcription</keyword>
<comment type="caution">
    <text evidence="10">The sequence shown here is derived from an EMBL/GenBank/DDBJ whole genome shotgun (WGS) entry which is preliminary data.</text>
</comment>
<feature type="DNA-binding region" description="OmpR/PhoB-type" evidence="7">
    <location>
        <begin position="125"/>
        <end position="222"/>
    </location>
</feature>
<dbReference type="SUPFAM" id="SSF46894">
    <property type="entry name" value="C-terminal effector domain of the bipartite response regulators"/>
    <property type="match status" value="1"/>
</dbReference>
<evidence type="ECO:0000256" key="7">
    <source>
        <dbReference type="PROSITE-ProRule" id="PRU01091"/>
    </source>
</evidence>
<dbReference type="InterPro" id="IPR016032">
    <property type="entry name" value="Sig_transdc_resp-reg_C-effctor"/>
</dbReference>
<dbReference type="GO" id="GO:0032993">
    <property type="term" value="C:protein-DNA complex"/>
    <property type="evidence" value="ECO:0007669"/>
    <property type="project" value="TreeGrafter"/>
</dbReference>
<dbReference type="InterPro" id="IPR001867">
    <property type="entry name" value="OmpR/PhoB-type_DNA-bd"/>
</dbReference>
<dbReference type="GO" id="GO:0005829">
    <property type="term" value="C:cytosol"/>
    <property type="evidence" value="ECO:0007669"/>
    <property type="project" value="TreeGrafter"/>
</dbReference>
<evidence type="ECO:0000256" key="3">
    <source>
        <dbReference type="ARBA" id="ARBA00023015"/>
    </source>
</evidence>
<dbReference type="PROSITE" id="PS50110">
    <property type="entry name" value="RESPONSE_REGULATORY"/>
    <property type="match status" value="1"/>
</dbReference>
<dbReference type="SMART" id="SM00448">
    <property type="entry name" value="REC"/>
    <property type="match status" value="1"/>
</dbReference>
<keyword evidence="1 6" id="KW-0597">Phosphoprotein</keyword>
<dbReference type="PANTHER" id="PTHR48111">
    <property type="entry name" value="REGULATOR OF RPOS"/>
    <property type="match status" value="1"/>
</dbReference>
<evidence type="ECO:0000256" key="5">
    <source>
        <dbReference type="ARBA" id="ARBA00023163"/>
    </source>
</evidence>
<dbReference type="Pfam" id="PF00072">
    <property type="entry name" value="Response_reg"/>
    <property type="match status" value="1"/>
</dbReference>
<dbReference type="InterPro" id="IPR001789">
    <property type="entry name" value="Sig_transdc_resp-reg_receiver"/>
</dbReference>
<dbReference type="Proteomes" id="UP001156601">
    <property type="component" value="Unassembled WGS sequence"/>
</dbReference>
<dbReference type="Pfam" id="PF00486">
    <property type="entry name" value="Trans_reg_C"/>
    <property type="match status" value="1"/>
</dbReference>
<dbReference type="EMBL" id="BSOT01000005">
    <property type="protein sequence ID" value="GLR70029.1"/>
    <property type="molecule type" value="Genomic_DNA"/>
</dbReference>
<dbReference type="Gene3D" id="6.10.250.690">
    <property type="match status" value="1"/>
</dbReference>
<reference evidence="10" key="2">
    <citation type="submission" date="2023-01" db="EMBL/GenBank/DDBJ databases">
        <title>Draft genome sequence of Agaribacter marinus strain NBRC 110023.</title>
        <authorList>
            <person name="Sun Q."/>
            <person name="Mori K."/>
        </authorList>
    </citation>
    <scope>NUCLEOTIDE SEQUENCE</scope>
    <source>
        <strain evidence="10">NBRC 110023</strain>
    </source>
</reference>
<proteinExistence type="predicted"/>
<reference evidence="10" key="1">
    <citation type="journal article" date="2014" name="Int. J. Syst. Evol. Microbiol.">
        <title>Complete genome sequence of Corynebacterium casei LMG S-19264T (=DSM 44701T), isolated from a smear-ripened cheese.</title>
        <authorList>
            <consortium name="US DOE Joint Genome Institute (JGI-PGF)"/>
            <person name="Walter F."/>
            <person name="Albersmeier A."/>
            <person name="Kalinowski J."/>
            <person name="Ruckert C."/>
        </authorList>
    </citation>
    <scope>NUCLEOTIDE SEQUENCE</scope>
    <source>
        <strain evidence="10">NBRC 110023</strain>
    </source>
</reference>
<evidence type="ECO:0000313" key="10">
    <source>
        <dbReference type="EMBL" id="GLR70029.1"/>
    </source>
</evidence>
<evidence type="ECO:0000256" key="4">
    <source>
        <dbReference type="ARBA" id="ARBA00023125"/>
    </source>
</evidence>
<dbReference type="PROSITE" id="PS51755">
    <property type="entry name" value="OMPR_PHOB"/>
    <property type="match status" value="1"/>
</dbReference>
<organism evidence="10 11">
    <name type="scientific">Agaribacter marinus</name>
    <dbReference type="NCBI Taxonomy" id="1431249"/>
    <lineage>
        <taxon>Bacteria</taxon>
        <taxon>Pseudomonadati</taxon>
        <taxon>Pseudomonadota</taxon>
        <taxon>Gammaproteobacteria</taxon>
        <taxon>Alteromonadales</taxon>
        <taxon>Alteromonadaceae</taxon>
        <taxon>Agaribacter</taxon>
    </lineage>
</organism>
<keyword evidence="3" id="KW-0805">Transcription regulation</keyword>
<feature type="domain" description="Response regulatory" evidence="8">
    <location>
        <begin position="2"/>
        <end position="116"/>
    </location>
</feature>
<keyword evidence="4 7" id="KW-0238">DNA-binding</keyword>
<feature type="domain" description="OmpR/PhoB-type" evidence="9">
    <location>
        <begin position="125"/>
        <end position="222"/>
    </location>
</feature>
<dbReference type="Gene3D" id="1.10.10.10">
    <property type="entry name" value="Winged helix-like DNA-binding domain superfamily/Winged helix DNA-binding domain"/>
    <property type="match status" value="1"/>
</dbReference>
<keyword evidence="2" id="KW-0902">Two-component regulatory system</keyword>
<keyword evidence="11" id="KW-1185">Reference proteome</keyword>